<name>A0A2P2QZZ5_RHIMU</name>
<proteinExistence type="predicted"/>
<keyword evidence="1" id="KW-0808">Transferase</keyword>
<dbReference type="AlphaFoldDB" id="A0A2P2QZZ5"/>
<sequence length="16" mass="1899">MCTDWQGYYPNSVECC</sequence>
<keyword evidence="1" id="KW-0675">Receptor</keyword>
<evidence type="ECO:0000313" key="1">
    <source>
        <dbReference type="EMBL" id="MBX72569.1"/>
    </source>
</evidence>
<reference evidence="1" key="1">
    <citation type="submission" date="2018-02" db="EMBL/GenBank/DDBJ databases">
        <title>Rhizophora mucronata_Transcriptome.</title>
        <authorList>
            <person name="Meera S.P."/>
            <person name="Sreeshan A."/>
            <person name="Augustine A."/>
        </authorList>
    </citation>
    <scope>NUCLEOTIDE SEQUENCE</scope>
    <source>
        <tissue evidence="1">Leaf</tissue>
    </source>
</reference>
<protein>
    <submittedName>
        <fullName evidence="1">BRASSINOSTEROID INSENSITIVE 1-associated receptor kinase 1-like</fullName>
    </submittedName>
</protein>
<organism evidence="1">
    <name type="scientific">Rhizophora mucronata</name>
    <name type="common">Asiatic mangrove</name>
    <dbReference type="NCBI Taxonomy" id="61149"/>
    <lineage>
        <taxon>Eukaryota</taxon>
        <taxon>Viridiplantae</taxon>
        <taxon>Streptophyta</taxon>
        <taxon>Embryophyta</taxon>
        <taxon>Tracheophyta</taxon>
        <taxon>Spermatophyta</taxon>
        <taxon>Magnoliopsida</taxon>
        <taxon>eudicotyledons</taxon>
        <taxon>Gunneridae</taxon>
        <taxon>Pentapetalae</taxon>
        <taxon>rosids</taxon>
        <taxon>fabids</taxon>
        <taxon>Malpighiales</taxon>
        <taxon>Rhizophoraceae</taxon>
        <taxon>Rhizophora</taxon>
    </lineage>
</organism>
<dbReference type="GO" id="GO:0016301">
    <property type="term" value="F:kinase activity"/>
    <property type="evidence" value="ECO:0007669"/>
    <property type="project" value="UniProtKB-KW"/>
</dbReference>
<accession>A0A2P2QZZ5</accession>
<dbReference type="EMBL" id="GGEC01092085">
    <property type="protein sequence ID" value="MBX72569.1"/>
    <property type="molecule type" value="Transcribed_RNA"/>
</dbReference>
<keyword evidence="1" id="KW-0418">Kinase</keyword>